<organism evidence="1 2">
    <name type="scientific">Aspergillus avenaceus</name>
    <dbReference type="NCBI Taxonomy" id="36643"/>
    <lineage>
        <taxon>Eukaryota</taxon>
        <taxon>Fungi</taxon>
        <taxon>Dikarya</taxon>
        <taxon>Ascomycota</taxon>
        <taxon>Pezizomycotina</taxon>
        <taxon>Eurotiomycetes</taxon>
        <taxon>Eurotiomycetidae</taxon>
        <taxon>Eurotiales</taxon>
        <taxon>Aspergillaceae</taxon>
        <taxon>Aspergillus</taxon>
        <taxon>Aspergillus subgen. Circumdati</taxon>
    </lineage>
</organism>
<evidence type="ECO:0000313" key="1">
    <source>
        <dbReference type="EMBL" id="KAE8145920.1"/>
    </source>
</evidence>
<name>A0A5N6TI36_ASPAV</name>
<evidence type="ECO:0000313" key="2">
    <source>
        <dbReference type="Proteomes" id="UP000325780"/>
    </source>
</evidence>
<protein>
    <submittedName>
        <fullName evidence="1">Uncharacterized protein</fullName>
    </submittedName>
</protein>
<dbReference type="AlphaFoldDB" id="A0A5N6TI36"/>
<keyword evidence="2" id="KW-1185">Reference proteome</keyword>
<dbReference type="Proteomes" id="UP000325780">
    <property type="component" value="Unassembled WGS sequence"/>
</dbReference>
<proteinExistence type="predicted"/>
<feature type="non-terminal residue" evidence="1">
    <location>
        <position position="51"/>
    </location>
</feature>
<dbReference type="EMBL" id="ML742301">
    <property type="protein sequence ID" value="KAE8145920.1"/>
    <property type="molecule type" value="Genomic_DNA"/>
</dbReference>
<reference evidence="1 2" key="1">
    <citation type="submission" date="2019-04" db="EMBL/GenBank/DDBJ databases">
        <title>Friends and foes A comparative genomics study of 23 Aspergillus species from section Flavi.</title>
        <authorList>
            <consortium name="DOE Joint Genome Institute"/>
            <person name="Kjaerbolling I."/>
            <person name="Vesth T."/>
            <person name="Frisvad J.C."/>
            <person name="Nybo J.L."/>
            <person name="Theobald S."/>
            <person name="Kildgaard S."/>
            <person name="Isbrandt T."/>
            <person name="Kuo A."/>
            <person name="Sato A."/>
            <person name="Lyhne E.K."/>
            <person name="Kogle M.E."/>
            <person name="Wiebenga A."/>
            <person name="Kun R.S."/>
            <person name="Lubbers R.J."/>
            <person name="Makela M.R."/>
            <person name="Barry K."/>
            <person name="Chovatia M."/>
            <person name="Clum A."/>
            <person name="Daum C."/>
            <person name="Haridas S."/>
            <person name="He G."/>
            <person name="LaButti K."/>
            <person name="Lipzen A."/>
            <person name="Mondo S."/>
            <person name="Riley R."/>
            <person name="Salamov A."/>
            <person name="Simmons B.A."/>
            <person name="Magnuson J.K."/>
            <person name="Henrissat B."/>
            <person name="Mortensen U.H."/>
            <person name="Larsen T.O."/>
            <person name="Devries R.P."/>
            <person name="Grigoriev I.V."/>
            <person name="Machida M."/>
            <person name="Baker S.E."/>
            <person name="Andersen M.R."/>
        </authorList>
    </citation>
    <scope>NUCLEOTIDE SEQUENCE [LARGE SCALE GENOMIC DNA]</scope>
    <source>
        <strain evidence="1 2">IBT 18842</strain>
    </source>
</reference>
<gene>
    <name evidence="1" type="ORF">BDV25DRAFT_163540</name>
</gene>
<accession>A0A5N6TI36</accession>
<sequence>MAGDWSSPHKSLSTRTPFPRFRGDIWAFKPSDLSLFFSGANSKRGADDEYI</sequence>